<name>A0A1H9Z537_9FIRM</name>
<proteinExistence type="predicted"/>
<evidence type="ECO:0000313" key="2">
    <source>
        <dbReference type="Proteomes" id="UP000199800"/>
    </source>
</evidence>
<dbReference type="EMBL" id="FOHN01000003">
    <property type="protein sequence ID" value="SES76663.1"/>
    <property type="molecule type" value="Genomic_DNA"/>
</dbReference>
<dbReference type="AlphaFoldDB" id="A0A1H9Z537"/>
<protein>
    <submittedName>
        <fullName evidence="1">Uncharacterized protein</fullName>
    </submittedName>
</protein>
<reference evidence="1 2" key="1">
    <citation type="submission" date="2016-10" db="EMBL/GenBank/DDBJ databases">
        <authorList>
            <person name="de Groot N.N."/>
        </authorList>
    </citation>
    <scope>NUCLEOTIDE SEQUENCE [LARGE SCALE GENOMIC DNA]</scope>
    <source>
        <strain evidence="1 2">DSM 1801</strain>
    </source>
</reference>
<keyword evidence="2" id="KW-1185">Reference proteome</keyword>
<sequence length="60" mass="7262">MNPLANMVLFDYCINRQNIIRYDLIEAEVSNRELKAMKMIYISTRYLKCENKIFIEKLEN</sequence>
<accession>A0A1H9Z537</accession>
<evidence type="ECO:0000313" key="1">
    <source>
        <dbReference type="EMBL" id="SES76663.1"/>
    </source>
</evidence>
<gene>
    <name evidence="1" type="ORF">SAMN04487772_1032</name>
</gene>
<dbReference type="Proteomes" id="UP000199800">
    <property type="component" value="Unassembled WGS sequence"/>
</dbReference>
<organism evidence="1 2">
    <name type="scientific">[Clostridium] polysaccharolyticum</name>
    <dbReference type="NCBI Taxonomy" id="29364"/>
    <lineage>
        <taxon>Bacteria</taxon>
        <taxon>Bacillati</taxon>
        <taxon>Bacillota</taxon>
        <taxon>Clostridia</taxon>
        <taxon>Lachnospirales</taxon>
        <taxon>Lachnospiraceae</taxon>
    </lineage>
</organism>